<dbReference type="SUPFAM" id="SSF47928">
    <property type="entry name" value="N-terminal domain of the delta subunit of the F1F0-ATP synthase"/>
    <property type="match status" value="1"/>
</dbReference>
<dbReference type="PRINTS" id="PR00125">
    <property type="entry name" value="ATPASEDELTA"/>
</dbReference>
<evidence type="ECO:0000256" key="2">
    <source>
        <dbReference type="ARBA" id="ARBA00022448"/>
    </source>
</evidence>
<comment type="similarity">
    <text evidence="7">Belongs to the ATPase delta chain family.</text>
</comment>
<reference evidence="8 9" key="1">
    <citation type="journal article" date="2013" name="Genome Announc.">
        <title>Draft Genome Sequence of Cesiribacter andamanensis Strain AMV16T, Isolated from a Soil Sample from a Mud Volcano in the Andaman Islands, India.</title>
        <authorList>
            <person name="Shivaji S."/>
            <person name="Ara S."/>
            <person name="Begum Z."/>
            <person name="Srinivas T.N."/>
            <person name="Singh A."/>
            <person name="Kumar Pinnaka A."/>
        </authorList>
    </citation>
    <scope>NUCLEOTIDE SEQUENCE [LARGE SCALE GENOMIC DNA]</scope>
    <source>
        <strain evidence="8 9">AMV16</strain>
    </source>
</reference>
<keyword evidence="7" id="KW-0139">CF(1)</keyword>
<evidence type="ECO:0000313" key="8">
    <source>
        <dbReference type="EMBL" id="EMR01816.1"/>
    </source>
</evidence>
<dbReference type="AlphaFoldDB" id="M7N3N2"/>
<keyword evidence="4 7" id="KW-0406">Ion transport</keyword>
<keyword evidence="5 7" id="KW-0472">Membrane</keyword>
<dbReference type="Gene3D" id="1.10.520.20">
    <property type="entry name" value="N-terminal domain of the delta subunit of the F1F0-ATP synthase"/>
    <property type="match status" value="1"/>
</dbReference>
<comment type="function">
    <text evidence="7">This protein is part of the stalk that links CF(0) to CF(1). It either transmits conformational changes from CF(0) to CF(1) or is implicated in proton conduction.</text>
</comment>
<dbReference type="NCBIfam" id="TIGR01145">
    <property type="entry name" value="ATP_synt_delta"/>
    <property type="match status" value="1"/>
</dbReference>
<evidence type="ECO:0000256" key="7">
    <source>
        <dbReference type="HAMAP-Rule" id="MF_01416"/>
    </source>
</evidence>
<keyword evidence="9" id="KW-1185">Reference proteome</keyword>
<evidence type="ECO:0000256" key="3">
    <source>
        <dbReference type="ARBA" id="ARBA00022781"/>
    </source>
</evidence>
<keyword evidence="3 7" id="KW-0375">Hydrogen ion transport</keyword>
<dbReference type="eggNOG" id="COG0712">
    <property type="taxonomic scope" value="Bacteria"/>
</dbReference>
<organism evidence="8 9">
    <name type="scientific">Cesiribacter andamanensis AMV16</name>
    <dbReference type="NCBI Taxonomy" id="1279009"/>
    <lineage>
        <taxon>Bacteria</taxon>
        <taxon>Pseudomonadati</taxon>
        <taxon>Bacteroidota</taxon>
        <taxon>Cytophagia</taxon>
        <taxon>Cytophagales</taxon>
        <taxon>Cesiribacteraceae</taxon>
        <taxon>Cesiribacter</taxon>
    </lineage>
</organism>
<keyword evidence="7" id="KW-1003">Cell membrane</keyword>
<dbReference type="InterPro" id="IPR026015">
    <property type="entry name" value="ATP_synth_OSCP/delta_N_sf"/>
</dbReference>
<dbReference type="HAMAP" id="MF_01416">
    <property type="entry name" value="ATP_synth_delta_bact"/>
    <property type="match status" value="1"/>
</dbReference>
<name>M7N3N2_9BACT</name>
<dbReference type="GO" id="GO:0046933">
    <property type="term" value="F:proton-transporting ATP synthase activity, rotational mechanism"/>
    <property type="evidence" value="ECO:0007669"/>
    <property type="project" value="UniProtKB-UniRule"/>
</dbReference>
<dbReference type="InterPro" id="IPR000711">
    <property type="entry name" value="ATPase_OSCP/dsu"/>
</dbReference>
<comment type="subcellular location">
    <subcellularLocation>
        <location evidence="7">Cell membrane</location>
        <topology evidence="7">Peripheral membrane protein</topology>
    </subcellularLocation>
    <subcellularLocation>
        <location evidence="1">Membrane</location>
    </subcellularLocation>
</comment>
<sequence>MAAESRVASRYAKSLLDLAVERGELEAVQQDMQLLHTTIRQNRQFELLLTNPIIRSDKKKAVLTALFRGKISLMTGKFLEIISNKNREDVLPGIAAEFLRQYRSYKGITRAQVITTFPLSPELRSRFMAIVAEITGNQVELEEKIDKDLIGGYVLRIGDRQIDESLKSKLEELEAEFSKNPYEKAF</sequence>
<dbReference type="STRING" id="1279009.ADICEAN_03048"/>
<evidence type="ECO:0000256" key="1">
    <source>
        <dbReference type="ARBA" id="ARBA00004370"/>
    </source>
</evidence>
<accession>M7N3N2</accession>
<dbReference type="Proteomes" id="UP000011910">
    <property type="component" value="Unassembled WGS sequence"/>
</dbReference>
<evidence type="ECO:0000256" key="4">
    <source>
        <dbReference type="ARBA" id="ARBA00023065"/>
    </source>
</evidence>
<dbReference type="PANTHER" id="PTHR11910">
    <property type="entry name" value="ATP SYNTHASE DELTA CHAIN"/>
    <property type="match status" value="1"/>
</dbReference>
<proteinExistence type="inferred from homology"/>
<dbReference type="EMBL" id="AODQ01000088">
    <property type="protein sequence ID" value="EMR01816.1"/>
    <property type="molecule type" value="Genomic_DNA"/>
</dbReference>
<dbReference type="PROSITE" id="PS00389">
    <property type="entry name" value="ATPASE_DELTA"/>
    <property type="match status" value="1"/>
</dbReference>
<dbReference type="RefSeq" id="WP_009196434.1">
    <property type="nucleotide sequence ID" value="NZ_AODQ01000088.1"/>
</dbReference>
<evidence type="ECO:0000313" key="9">
    <source>
        <dbReference type="Proteomes" id="UP000011910"/>
    </source>
</evidence>
<keyword evidence="2 7" id="KW-0813">Transport</keyword>
<evidence type="ECO:0000256" key="5">
    <source>
        <dbReference type="ARBA" id="ARBA00023136"/>
    </source>
</evidence>
<dbReference type="InterPro" id="IPR020781">
    <property type="entry name" value="ATPase_OSCP/d_CS"/>
</dbReference>
<gene>
    <name evidence="7 8" type="primary">atpH</name>
    <name evidence="8" type="ORF">ADICEAN_03048</name>
</gene>
<keyword evidence="6 7" id="KW-0066">ATP synthesis</keyword>
<dbReference type="GO" id="GO:0005886">
    <property type="term" value="C:plasma membrane"/>
    <property type="evidence" value="ECO:0007669"/>
    <property type="project" value="UniProtKB-SubCell"/>
</dbReference>
<evidence type="ECO:0000256" key="6">
    <source>
        <dbReference type="ARBA" id="ARBA00023310"/>
    </source>
</evidence>
<dbReference type="Pfam" id="PF00213">
    <property type="entry name" value="OSCP"/>
    <property type="match status" value="1"/>
</dbReference>
<dbReference type="OrthoDB" id="9802471at2"/>
<dbReference type="GO" id="GO:0045259">
    <property type="term" value="C:proton-transporting ATP synthase complex"/>
    <property type="evidence" value="ECO:0007669"/>
    <property type="project" value="UniProtKB-KW"/>
</dbReference>
<comment type="caution">
    <text evidence="8">The sequence shown here is derived from an EMBL/GenBank/DDBJ whole genome shotgun (WGS) entry which is preliminary data.</text>
</comment>
<protein>
    <recommendedName>
        <fullName evidence="7">ATP synthase subunit delta</fullName>
    </recommendedName>
    <alternativeName>
        <fullName evidence="7">ATP synthase F(1) sector subunit delta</fullName>
    </alternativeName>
    <alternativeName>
        <fullName evidence="7">F-type ATPase subunit delta</fullName>
        <shortName evidence="7">F-ATPase subunit delta</shortName>
    </alternativeName>
</protein>
<comment type="function">
    <text evidence="7">F(1)F(0) ATP synthase produces ATP from ADP in the presence of a proton or sodium gradient. F-type ATPases consist of two structural domains, F(1) containing the extramembraneous catalytic core and F(0) containing the membrane proton channel, linked together by a central stalk and a peripheral stalk. During catalysis, ATP synthesis in the catalytic domain of F(1) is coupled via a rotary mechanism of the central stalk subunits to proton translocation.</text>
</comment>